<dbReference type="eggNOG" id="KOG0013">
    <property type="taxonomic scope" value="Eukaryota"/>
</dbReference>
<comment type="subcellular location">
    <subcellularLocation>
        <location evidence="1">Chromosome</location>
    </subcellularLocation>
</comment>
<dbReference type="InterPro" id="IPR029071">
    <property type="entry name" value="Ubiquitin-like_domsf"/>
</dbReference>
<gene>
    <name evidence="12" type="ORF">CSUB01_10748</name>
</gene>
<dbReference type="SUPFAM" id="SSF54236">
    <property type="entry name" value="Ubiquitin-like"/>
    <property type="match status" value="1"/>
</dbReference>
<evidence type="ECO:0000313" key="12">
    <source>
        <dbReference type="EMBL" id="KDN69974.1"/>
    </source>
</evidence>
<dbReference type="PANTHER" id="PTHR46223">
    <property type="entry name" value="HISTONE-LYSINE N-METHYLTRANSFERASE SUV39H"/>
    <property type="match status" value="1"/>
</dbReference>
<dbReference type="Pfam" id="PF16455">
    <property type="entry name" value="UBD"/>
    <property type="match status" value="1"/>
</dbReference>
<feature type="region of interest" description="Disordered" evidence="8">
    <location>
        <begin position="352"/>
        <end position="378"/>
    </location>
</feature>
<dbReference type="Pfam" id="PF05033">
    <property type="entry name" value="Pre-SET"/>
    <property type="match status" value="1"/>
</dbReference>
<dbReference type="HOGENOM" id="CLU_452010_0_0_1"/>
<feature type="region of interest" description="Disordered" evidence="8">
    <location>
        <begin position="1"/>
        <end position="24"/>
    </location>
</feature>
<dbReference type="InterPro" id="IPR007728">
    <property type="entry name" value="Pre-SET_dom"/>
</dbReference>
<evidence type="ECO:0000256" key="6">
    <source>
        <dbReference type="ARBA" id="ARBA00022723"/>
    </source>
</evidence>
<dbReference type="InterPro" id="IPR038169">
    <property type="entry name" value="DC-UbP/UBTD2_N_sf"/>
</dbReference>
<dbReference type="PROSITE" id="PS50867">
    <property type="entry name" value="PRE_SET"/>
    <property type="match status" value="1"/>
</dbReference>
<dbReference type="GO" id="GO:0005634">
    <property type="term" value="C:nucleus"/>
    <property type="evidence" value="ECO:0007669"/>
    <property type="project" value="InterPro"/>
</dbReference>
<keyword evidence="6" id="KW-0479">Metal-binding</keyword>
<evidence type="ECO:0000256" key="4">
    <source>
        <dbReference type="ARBA" id="ARBA00022679"/>
    </source>
</evidence>
<sequence>MEAATERHFFHHGASEPTGAKTSARALEKEKENCHWCQIRSFPTHKQYPITIVNEVDDATVPSTFRFLQYSKLGAGVQAAEDSFRTGCECTDIKECQYSGCLCLQEQEEDSDDEGLTRKKVYMYHMHGAKAGLLRSKFLKSMRPIYECHDGCACAENCPNRVVERGRKVPLQIFRTEKTGWGVRSLVDIKKGQFVDKYVGEIITPQEAQRRRNASIIAKRKDVYLFALDKFTDKNSPDVRLRGPPLEIDGEFMSGPTRFINHSCDPNLRIFARVGDHADKHIHDIAMFALRDIPKGEELTFDYVDGVSEENDDAKDKSKQGDMGCCISRPDADVYPHPSNTGSTRINPAAVSVPREHSPANTYATQTSSGRRRARHSSMPLDKHINKPLRRHEWSSKGRAWTRTALDRERGDFFDTRVTGRPEVWQSLRAALEVLWDPVGQGAAADGTGGLATAQGILDAAEITLPTGDLAQGAYDQLGNYYPLPEWLVADPANLVEDDAATEGADETLSARDLKDDLAGGDETTEELDEEDNVRRREEKGKAVVNARDQLSVLARLSETARDVTVHFVKSDPVRVVARKIQEQSGLASTKKVRIAYMGKILKENLSLTEQGWHEGHVVNALVFDR</sequence>
<dbReference type="STRING" id="1173701.A0A066XQK0"/>
<keyword evidence="4" id="KW-0808">Transferase</keyword>
<evidence type="ECO:0000259" key="11">
    <source>
        <dbReference type="PROSITE" id="PS50867"/>
    </source>
</evidence>
<reference evidence="13" key="1">
    <citation type="journal article" date="2014" name="Genome Announc.">
        <title>Draft genome sequence of Colletotrichum sublineola, a destructive pathogen of cultivated sorghum.</title>
        <authorList>
            <person name="Baroncelli R."/>
            <person name="Sanz-Martin J.M."/>
            <person name="Rech G.E."/>
            <person name="Sukno S.A."/>
            <person name="Thon M.R."/>
        </authorList>
    </citation>
    <scope>NUCLEOTIDE SEQUENCE [LARGE SCALE GENOMIC DNA]</scope>
    <source>
        <strain evidence="13">TX430BB</strain>
    </source>
</reference>
<dbReference type="AlphaFoldDB" id="A0A066XQK0"/>
<dbReference type="Pfam" id="PF00856">
    <property type="entry name" value="SET"/>
    <property type="match status" value="1"/>
</dbReference>
<dbReference type="GO" id="GO:0042054">
    <property type="term" value="F:histone methyltransferase activity"/>
    <property type="evidence" value="ECO:0007669"/>
    <property type="project" value="InterPro"/>
</dbReference>
<organism evidence="12 13">
    <name type="scientific">Colletotrichum sublineola</name>
    <name type="common">Sorghum anthracnose fungus</name>
    <dbReference type="NCBI Taxonomy" id="1173701"/>
    <lineage>
        <taxon>Eukaryota</taxon>
        <taxon>Fungi</taxon>
        <taxon>Dikarya</taxon>
        <taxon>Ascomycota</taxon>
        <taxon>Pezizomycotina</taxon>
        <taxon>Sordariomycetes</taxon>
        <taxon>Hypocreomycetidae</taxon>
        <taxon>Glomerellales</taxon>
        <taxon>Glomerellaceae</taxon>
        <taxon>Colletotrichum</taxon>
        <taxon>Colletotrichum graminicola species complex</taxon>
    </lineage>
</organism>
<keyword evidence="2" id="KW-0158">Chromosome</keyword>
<evidence type="ECO:0000256" key="3">
    <source>
        <dbReference type="ARBA" id="ARBA00022603"/>
    </source>
</evidence>
<dbReference type="GO" id="GO:0032259">
    <property type="term" value="P:methylation"/>
    <property type="evidence" value="ECO:0007669"/>
    <property type="project" value="UniProtKB-KW"/>
</dbReference>
<feature type="compositionally biased region" description="Basic and acidic residues" evidence="8">
    <location>
        <begin position="509"/>
        <end position="518"/>
    </location>
</feature>
<feature type="domain" description="SET" evidence="10">
    <location>
        <begin position="169"/>
        <end position="304"/>
    </location>
</feature>
<dbReference type="Gene3D" id="2.170.270.10">
    <property type="entry name" value="SET domain"/>
    <property type="match status" value="1"/>
</dbReference>
<evidence type="ECO:0000256" key="1">
    <source>
        <dbReference type="ARBA" id="ARBA00004286"/>
    </source>
</evidence>
<dbReference type="eggNOG" id="KOG1082">
    <property type="taxonomic scope" value="Eukaryota"/>
</dbReference>
<feature type="compositionally biased region" description="Acidic residues" evidence="8">
    <location>
        <begin position="519"/>
        <end position="532"/>
    </location>
</feature>
<dbReference type="PROSITE" id="PS50053">
    <property type="entry name" value="UBIQUITIN_2"/>
    <property type="match status" value="1"/>
</dbReference>
<dbReference type="EMBL" id="JMSE01000426">
    <property type="protein sequence ID" value="KDN69974.1"/>
    <property type="molecule type" value="Genomic_DNA"/>
</dbReference>
<dbReference type="CDD" id="cd19473">
    <property type="entry name" value="SET_SUV39H_DIM5-like"/>
    <property type="match status" value="1"/>
</dbReference>
<evidence type="ECO:0000259" key="9">
    <source>
        <dbReference type="PROSITE" id="PS50053"/>
    </source>
</evidence>
<name>A0A066XQK0_COLSU</name>
<evidence type="ECO:0000259" key="10">
    <source>
        <dbReference type="PROSITE" id="PS50280"/>
    </source>
</evidence>
<dbReference type="SMART" id="SM00317">
    <property type="entry name" value="SET"/>
    <property type="match status" value="1"/>
</dbReference>
<keyword evidence="13" id="KW-1185">Reference proteome</keyword>
<dbReference type="Gene3D" id="3.10.20.90">
    <property type="entry name" value="Phosphatidylinositol 3-kinase Catalytic Subunit, Chain A, domain 1"/>
    <property type="match status" value="1"/>
</dbReference>
<dbReference type="InterPro" id="IPR001214">
    <property type="entry name" value="SET_dom"/>
</dbReference>
<feature type="domain" description="Ubiquitin-like" evidence="9">
    <location>
        <begin position="551"/>
        <end position="626"/>
    </location>
</feature>
<feature type="region of interest" description="Disordered" evidence="8">
    <location>
        <begin position="502"/>
        <end position="541"/>
    </location>
</feature>
<dbReference type="PROSITE" id="PS50280">
    <property type="entry name" value="SET"/>
    <property type="match status" value="1"/>
</dbReference>
<evidence type="ECO:0000313" key="13">
    <source>
        <dbReference type="Proteomes" id="UP000027238"/>
    </source>
</evidence>
<dbReference type="InterPro" id="IPR050973">
    <property type="entry name" value="H3K9_Histone-Lys_N-MTase"/>
</dbReference>
<evidence type="ECO:0000256" key="5">
    <source>
        <dbReference type="ARBA" id="ARBA00022691"/>
    </source>
</evidence>
<feature type="compositionally biased region" description="Polar residues" evidence="8">
    <location>
        <begin position="359"/>
        <end position="369"/>
    </location>
</feature>
<keyword evidence="3" id="KW-0489">Methyltransferase</keyword>
<dbReference type="InterPro" id="IPR046341">
    <property type="entry name" value="SET_dom_sf"/>
</dbReference>
<dbReference type="PANTHER" id="PTHR46223:SF3">
    <property type="entry name" value="HISTONE-LYSINE N-METHYLTRANSFERASE SET-23"/>
    <property type="match status" value="1"/>
</dbReference>
<proteinExistence type="predicted"/>
<dbReference type="OrthoDB" id="308383at2759"/>
<protein>
    <submittedName>
        <fullName evidence="12">Putative SET domain-containing protein</fullName>
    </submittedName>
</protein>
<keyword evidence="7" id="KW-0862">Zinc</keyword>
<evidence type="ECO:0000256" key="2">
    <source>
        <dbReference type="ARBA" id="ARBA00022454"/>
    </source>
</evidence>
<feature type="domain" description="Pre-SET" evidence="11">
    <location>
        <begin position="86"/>
        <end position="166"/>
    </location>
</feature>
<dbReference type="GO" id="GO:0008270">
    <property type="term" value="F:zinc ion binding"/>
    <property type="evidence" value="ECO:0007669"/>
    <property type="project" value="InterPro"/>
</dbReference>
<dbReference type="CDD" id="cd17039">
    <property type="entry name" value="Ubl_ubiquitin_like"/>
    <property type="match status" value="1"/>
</dbReference>
<dbReference type="GO" id="GO:0005694">
    <property type="term" value="C:chromosome"/>
    <property type="evidence" value="ECO:0007669"/>
    <property type="project" value="UniProtKB-SubCell"/>
</dbReference>
<dbReference type="Gene3D" id="1.20.225.20">
    <property type="entry name" value="Ub domain-containing protein, DC-UbP/UBTD2, N-terminal domain"/>
    <property type="match status" value="1"/>
</dbReference>
<dbReference type="InterPro" id="IPR000626">
    <property type="entry name" value="Ubiquitin-like_dom"/>
</dbReference>
<accession>A0A066XQK0</accession>
<keyword evidence="5" id="KW-0949">S-adenosyl-L-methionine</keyword>
<dbReference type="Proteomes" id="UP000027238">
    <property type="component" value="Unassembled WGS sequence"/>
</dbReference>
<dbReference type="SUPFAM" id="SSF82199">
    <property type="entry name" value="SET domain"/>
    <property type="match status" value="1"/>
</dbReference>
<evidence type="ECO:0000256" key="7">
    <source>
        <dbReference type="ARBA" id="ARBA00022833"/>
    </source>
</evidence>
<dbReference type="SMART" id="SM00468">
    <property type="entry name" value="PreSET"/>
    <property type="match status" value="1"/>
</dbReference>
<evidence type="ECO:0000256" key="8">
    <source>
        <dbReference type="SAM" id="MobiDB-lite"/>
    </source>
</evidence>
<dbReference type="InterPro" id="IPR032752">
    <property type="entry name" value="DC-UbP/UBTD2_N"/>
</dbReference>
<comment type="caution">
    <text evidence="12">The sequence shown here is derived from an EMBL/GenBank/DDBJ whole genome shotgun (WGS) entry which is preliminary data.</text>
</comment>